<accession>A0A517QNC3</accession>
<feature type="compositionally biased region" description="Polar residues" evidence="4">
    <location>
        <begin position="59"/>
        <end position="73"/>
    </location>
</feature>
<gene>
    <name evidence="5" type="ORF">Mal48_23890</name>
</gene>
<dbReference type="Gene3D" id="3.90.550.10">
    <property type="entry name" value="Spore Coat Polysaccharide Biosynthesis Protein SpsA, Chain A"/>
    <property type="match status" value="1"/>
</dbReference>
<keyword evidence="6" id="KW-1185">Reference proteome</keyword>
<dbReference type="Proteomes" id="UP000315724">
    <property type="component" value="Chromosome"/>
</dbReference>
<keyword evidence="3 5" id="KW-0548">Nucleotidyltransferase</keyword>
<dbReference type="InterPro" id="IPR002618">
    <property type="entry name" value="UDPGP_fam"/>
</dbReference>
<evidence type="ECO:0000313" key="5">
    <source>
        <dbReference type="EMBL" id="QDT33136.1"/>
    </source>
</evidence>
<sequence length="470" mass="52352">MQLDKQVSSVLEKNRQQHLVRFWEELSEPQQGQLQEQVGTIDFPLLQTLIQKRDRQENNDSQENKAQLASSPEQLVRLPKASEELETRQRAEVLGRQLLQSGKVGAILVAGGQGSRLGFDAPKGMYPIGPISDRTLFQVLSEQLLARSRQAGVPIPYFIMTSEATHVPTMKFFESQNYFGLGKENVYFFQQASLPAIEDDSHRIFLADKGEVATSPDGHGGMLRALAAHGMIEVMQARGVEHLFYHQVDNPTTIVCDPSLLGLHIEQESDLTTKVVAKESPEERMGVLVTINGKTEIIEYSDLPAEEAYRKDESGNHIFWAGNTAIHVFRREFIESLIGGELSLPFHIAHKIVPHVEINSGRQVVPDSPNGNKFEQFIFDALPHARVALVVEGDRNREFNPVKNAEGKDSPATSRAALQRIATEWVQQAGGIIQDNATLEISPLFALDSRELQAKLSENVSYTTDTILSD</sequence>
<dbReference type="PANTHER" id="PTHR11952">
    <property type="entry name" value="UDP- GLUCOSE PYROPHOSPHORYLASE"/>
    <property type="match status" value="1"/>
</dbReference>
<name>A0A517QNC3_9PLAN</name>
<comment type="similarity">
    <text evidence="1">Belongs to the UDPGP type 1 family.</text>
</comment>
<dbReference type="SUPFAM" id="SSF53448">
    <property type="entry name" value="Nucleotide-diphospho-sugar transferases"/>
    <property type="match status" value="1"/>
</dbReference>
<dbReference type="RefSeq" id="WP_197442258.1">
    <property type="nucleotide sequence ID" value="NZ_CP036267.1"/>
</dbReference>
<reference evidence="5 6" key="1">
    <citation type="submission" date="2019-02" db="EMBL/GenBank/DDBJ databases">
        <title>Deep-cultivation of Planctomycetes and their phenomic and genomic characterization uncovers novel biology.</title>
        <authorList>
            <person name="Wiegand S."/>
            <person name="Jogler M."/>
            <person name="Boedeker C."/>
            <person name="Pinto D."/>
            <person name="Vollmers J."/>
            <person name="Rivas-Marin E."/>
            <person name="Kohn T."/>
            <person name="Peeters S.H."/>
            <person name="Heuer A."/>
            <person name="Rast P."/>
            <person name="Oberbeckmann S."/>
            <person name="Bunk B."/>
            <person name="Jeske O."/>
            <person name="Meyerdierks A."/>
            <person name="Storesund J.E."/>
            <person name="Kallscheuer N."/>
            <person name="Luecker S."/>
            <person name="Lage O.M."/>
            <person name="Pohl T."/>
            <person name="Merkel B.J."/>
            <person name="Hornburger P."/>
            <person name="Mueller R.-W."/>
            <person name="Bruemmer F."/>
            <person name="Labrenz M."/>
            <person name="Spormann A.M."/>
            <person name="Op den Camp H."/>
            <person name="Overmann J."/>
            <person name="Amann R."/>
            <person name="Jetten M.S.M."/>
            <person name="Mascher T."/>
            <person name="Medema M.H."/>
            <person name="Devos D.P."/>
            <person name="Kaster A.-K."/>
            <person name="Ovreas L."/>
            <person name="Rohde M."/>
            <person name="Galperin M.Y."/>
            <person name="Jogler C."/>
        </authorList>
    </citation>
    <scope>NUCLEOTIDE SEQUENCE [LARGE SCALE GENOMIC DNA]</scope>
    <source>
        <strain evidence="5 6">Mal48</strain>
    </source>
</reference>
<dbReference type="InterPro" id="IPR039741">
    <property type="entry name" value="UDP-sugar_pyrophosphorylase"/>
</dbReference>
<dbReference type="EMBL" id="CP036267">
    <property type="protein sequence ID" value="QDT33136.1"/>
    <property type="molecule type" value="Genomic_DNA"/>
</dbReference>
<keyword evidence="2 5" id="KW-0808">Transferase</keyword>
<proteinExistence type="inferred from homology"/>
<dbReference type="Pfam" id="PF01704">
    <property type="entry name" value="UDPGP"/>
    <property type="match status" value="1"/>
</dbReference>
<organism evidence="5 6">
    <name type="scientific">Thalassoglobus polymorphus</name>
    <dbReference type="NCBI Taxonomy" id="2527994"/>
    <lineage>
        <taxon>Bacteria</taxon>
        <taxon>Pseudomonadati</taxon>
        <taxon>Planctomycetota</taxon>
        <taxon>Planctomycetia</taxon>
        <taxon>Planctomycetales</taxon>
        <taxon>Planctomycetaceae</taxon>
        <taxon>Thalassoglobus</taxon>
    </lineage>
</organism>
<dbReference type="PANTHER" id="PTHR11952:SF2">
    <property type="entry name" value="LD24639P"/>
    <property type="match status" value="1"/>
</dbReference>
<dbReference type="AlphaFoldDB" id="A0A517QNC3"/>
<dbReference type="CDD" id="cd04193">
    <property type="entry name" value="UDPGlcNAc_PPase"/>
    <property type="match status" value="1"/>
</dbReference>
<evidence type="ECO:0000313" key="6">
    <source>
        <dbReference type="Proteomes" id="UP000315724"/>
    </source>
</evidence>
<dbReference type="InterPro" id="IPR029044">
    <property type="entry name" value="Nucleotide-diphossugar_trans"/>
</dbReference>
<protein>
    <submittedName>
        <fullName evidence="5">Putative uridylyltransferase</fullName>
        <ecNumber evidence="5">2.7.7.-</ecNumber>
    </submittedName>
</protein>
<evidence type="ECO:0000256" key="1">
    <source>
        <dbReference type="ARBA" id="ARBA00010401"/>
    </source>
</evidence>
<dbReference type="EC" id="2.7.7.-" evidence="5"/>
<feature type="region of interest" description="Disordered" evidence="4">
    <location>
        <begin position="54"/>
        <end position="74"/>
    </location>
</feature>
<dbReference type="KEGG" id="tpol:Mal48_23890"/>
<dbReference type="GO" id="GO:0070569">
    <property type="term" value="F:uridylyltransferase activity"/>
    <property type="evidence" value="ECO:0007669"/>
    <property type="project" value="InterPro"/>
</dbReference>
<evidence type="ECO:0000256" key="3">
    <source>
        <dbReference type="ARBA" id="ARBA00022695"/>
    </source>
</evidence>
<evidence type="ECO:0000256" key="4">
    <source>
        <dbReference type="SAM" id="MobiDB-lite"/>
    </source>
</evidence>
<evidence type="ECO:0000256" key="2">
    <source>
        <dbReference type="ARBA" id="ARBA00022679"/>
    </source>
</evidence>